<organism evidence="4 5">
    <name type="scientific">Shewanella surugensis</name>
    <dbReference type="NCBI Taxonomy" id="212020"/>
    <lineage>
        <taxon>Bacteria</taxon>
        <taxon>Pseudomonadati</taxon>
        <taxon>Pseudomonadota</taxon>
        <taxon>Gammaproteobacteria</taxon>
        <taxon>Alteromonadales</taxon>
        <taxon>Shewanellaceae</taxon>
        <taxon>Shewanella</taxon>
    </lineage>
</organism>
<evidence type="ECO:0000313" key="4">
    <source>
        <dbReference type="EMBL" id="MCL1125927.1"/>
    </source>
</evidence>
<dbReference type="Gene3D" id="2.40.160.20">
    <property type="match status" value="1"/>
</dbReference>
<dbReference type="SUPFAM" id="SSF56925">
    <property type="entry name" value="OMPA-like"/>
    <property type="match status" value="1"/>
</dbReference>
<feature type="domain" description="Outer membrane protein beta-barrel" evidence="3">
    <location>
        <begin position="5"/>
        <end position="190"/>
    </location>
</feature>
<comment type="caution">
    <text evidence="4">The sequence shown here is derived from an EMBL/GenBank/DDBJ whole genome shotgun (WGS) entry which is preliminary data.</text>
</comment>
<evidence type="ECO:0000256" key="2">
    <source>
        <dbReference type="SAM" id="SignalP"/>
    </source>
</evidence>
<evidence type="ECO:0000259" key="3">
    <source>
        <dbReference type="Pfam" id="PF13505"/>
    </source>
</evidence>
<feature type="signal peptide" evidence="2">
    <location>
        <begin position="1"/>
        <end position="18"/>
    </location>
</feature>
<dbReference type="InterPro" id="IPR027385">
    <property type="entry name" value="Beta-barrel_OMP"/>
</dbReference>
<dbReference type="Proteomes" id="UP001203423">
    <property type="component" value="Unassembled WGS sequence"/>
</dbReference>
<dbReference type="EMBL" id="JAKIKS010000067">
    <property type="protein sequence ID" value="MCL1125927.1"/>
    <property type="molecule type" value="Genomic_DNA"/>
</dbReference>
<reference evidence="4 5" key="1">
    <citation type="submission" date="2022-01" db="EMBL/GenBank/DDBJ databases">
        <title>Whole genome-based taxonomy of the Shewanellaceae.</title>
        <authorList>
            <person name="Martin-Rodriguez A.J."/>
        </authorList>
    </citation>
    <scope>NUCLEOTIDE SEQUENCE [LARGE SCALE GENOMIC DNA]</scope>
    <source>
        <strain evidence="4 5">DSM 17177</strain>
    </source>
</reference>
<dbReference type="InterPro" id="IPR011250">
    <property type="entry name" value="OMP/PagP_B-barrel"/>
</dbReference>
<keyword evidence="5" id="KW-1185">Reference proteome</keyword>
<proteinExistence type="predicted"/>
<dbReference type="Pfam" id="PF13505">
    <property type="entry name" value="OMP_b-brl"/>
    <property type="match status" value="1"/>
</dbReference>
<sequence>MKKIILLSLLLLSTLAVAKPQYPGFYVGGDIGTTRLSFDDLSGSDSAVSFGAYGGYNVNEWFGIEGHLYGTTDYSDVNGENINAGVFSVTPTFTLNFNDMFSGYLKGGISYIDISFEQDTAYWGTYTNDLTGIGYVLGAGVDAAVSEHIVIRLAYEFTSGDLEFDNNYYYYDRNYQTNLSQFSLGVHYLF</sequence>
<keyword evidence="1 2" id="KW-0732">Signal</keyword>
<gene>
    <name evidence="4" type="ORF">L2764_15980</name>
</gene>
<accession>A0ABT0LDZ7</accession>
<protein>
    <submittedName>
        <fullName evidence="4">Outer membrane beta-barrel protein</fullName>
    </submittedName>
</protein>
<name>A0ABT0LDZ7_9GAMM</name>
<evidence type="ECO:0000313" key="5">
    <source>
        <dbReference type="Proteomes" id="UP001203423"/>
    </source>
</evidence>
<evidence type="ECO:0000256" key="1">
    <source>
        <dbReference type="ARBA" id="ARBA00022729"/>
    </source>
</evidence>
<feature type="chain" id="PRO_5046584623" evidence="2">
    <location>
        <begin position="19"/>
        <end position="190"/>
    </location>
</feature>
<dbReference type="RefSeq" id="WP_248941261.1">
    <property type="nucleotide sequence ID" value="NZ_JAKIKS010000067.1"/>
</dbReference>